<feature type="domain" description="C2H2-type" evidence="5">
    <location>
        <begin position="69"/>
        <end position="91"/>
    </location>
</feature>
<organism evidence="6 7">
    <name type="scientific">Aegithalos caudatus</name>
    <name type="common">Long-tailed tit</name>
    <name type="synonym">Acredula caudata</name>
    <dbReference type="NCBI Taxonomy" id="73327"/>
    <lineage>
        <taxon>Eukaryota</taxon>
        <taxon>Metazoa</taxon>
        <taxon>Chordata</taxon>
        <taxon>Craniata</taxon>
        <taxon>Vertebrata</taxon>
        <taxon>Euteleostomi</taxon>
        <taxon>Archelosauria</taxon>
        <taxon>Archosauria</taxon>
        <taxon>Dinosauria</taxon>
        <taxon>Saurischia</taxon>
        <taxon>Theropoda</taxon>
        <taxon>Coelurosauria</taxon>
        <taxon>Aves</taxon>
        <taxon>Neognathae</taxon>
        <taxon>Neoaves</taxon>
        <taxon>Telluraves</taxon>
        <taxon>Australaves</taxon>
        <taxon>Passeriformes</taxon>
        <taxon>Sylvioidea</taxon>
        <taxon>Aegithalidae</taxon>
        <taxon>Aegithalos</taxon>
    </lineage>
</organism>
<dbReference type="InterPro" id="IPR003604">
    <property type="entry name" value="Matrin/U1-like-C_Znf_C2H2"/>
</dbReference>
<dbReference type="PROSITE" id="PS00028">
    <property type="entry name" value="ZINC_FINGER_C2H2_1"/>
    <property type="match status" value="2"/>
</dbReference>
<comment type="caution">
    <text evidence="6">The sequence shown here is derived from an EMBL/GenBank/DDBJ whole genome shotgun (WGS) entry which is preliminary data.</text>
</comment>
<feature type="region of interest" description="Disordered" evidence="4">
    <location>
        <begin position="29"/>
        <end position="49"/>
    </location>
</feature>
<evidence type="ECO:0000256" key="2">
    <source>
        <dbReference type="ARBA" id="ARBA00022771"/>
    </source>
</evidence>
<dbReference type="Proteomes" id="UP000628412">
    <property type="component" value="Unassembled WGS sequence"/>
</dbReference>
<keyword evidence="7" id="KW-1185">Reference proteome</keyword>
<feature type="compositionally biased region" description="Basic residues" evidence="4">
    <location>
        <begin position="213"/>
        <end position="222"/>
    </location>
</feature>
<dbReference type="GO" id="GO:0008270">
    <property type="term" value="F:zinc ion binding"/>
    <property type="evidence" value="ECO:0007669"/>
    <property type="project" value="UniProtKB-KW"/>
</dbReference>
<name>A0A850XT85_AEGCA</name>
<feature type="non-terminal residue" evidence="6">
    <location>
        <position position="1"/>
    </location>
</feature>
<dbReference type="SMART" id="SM00355">
    <property type="entry name" value="ZnF_C2H2"/>
    <property type="match status" value="2"/>
</dbReference>
<dbReference type="Gene3D" id="3.30.160.60">
    <property type="entry name" value="Classic Zinc Finger"/>
    <property type="match status" value="1"/>
</dbReference>
<keyword evidence="2" id="KW-0863">Zinc-finger</keyword>
<proteinExistence type="predicted"/>
<dbReference type="PANTHER" id="PTHR44029:SF1">
    <property type="entry name" value="DNAJ HOMOLOG SUBFAMILY C MEMBER 21"/>
    <property type="match status" value="1"/>
</dbReference>
<feature type="compositionally biased region" description="Basic and acidic residues" evidence="4">
    <location>
        <begin position="162"/>
        <end position="175"/>
    </location>
</feature>
<keyword evidence="3" id="KW-0862">Zinc</keyword>
<dbReference type="SMART" id="SM00451">
    <property type="entry name" value="ZnF_U1"/>
    <property type="match status" value="2"/>
</dbReference>
<accession>A0A850XT85</accession>
<dbReference type="GO" id="GO:0005737">
    <property type="term" value="C:cytoplasm"/>
    <property type="evidence" value="ECO:0007669"/>
    <property type="project" value="TreeGrafter"/>
</dbReference>
<evidence type="ECO:0000256" key="4">
    <source>
        <dbReference type="SAM" id="MobiDB-lite"/>
    </source>
</evidence>
<dbReference type="Pfam" id="PF12171">
    <property type="entry name" value="zf-C2H2_jaz"/>
    <property type="match status" value="1"/>
</dbReference>
<feature type="compositionally biased region" description="Acidic residues" evidence="4">
    <location>
        <begin position="151"/>
        <end position="161"/>
    </location>
</feature>
<dbReference type="SUPFAM" id="SSF57667">
    <property type="entry name" value="beta-beta-alpha zinc fingers"/>
    <property type="match status" value="1"/>
</dbReference>
<evidence type="ECO:0000259" key="5">
    <source>
        <dbReference type="PROSITE" id="PS00028"/>
    </source>
</evidence>
<evidence type="ECO:0000313" key="7">
    <source>
        <dbReference type="Proteomes" id="UP000628412"/>
    </source>
</evidence>
<feature type="compositionally biased region" description="Basic residues" evidence="4">
    <location>
        <begin position="134"/>
        <end position="145"/>
    </location>
</feature>
<feature type="domain" description="C2H2-type" evidence="5">
    <location>
        <begin position="243"/>
        <end position="265"/>
    </location>
</feature>
<dbReference type="InterPro" id="IPR036236">
    <property type="entry name" value="Znf_C2H2_sf"/>
</dbReference>
<protein>
    <submittedName>
        <fullName evidence="6">DJC21 protein</fullName>
    </submittedName>
</protein>
<feature type="region of interest" description="Disordered" evidence="4">
    <location>
        <begin position="101"/>
        <end position="237"/>
    </location>
</feature>
<dbReference type="PANTHER" id="PTHR44029">
    <property type="entry name" value="DNAJ HOMOLOG SUBFAMILY C MEMBER 21"/>
    <property type="match status" value="1"/>
</dbReference>
<evidence type="ECO:0000256" key="3">
    <source>
        <dbReference type="ARBA" id="ARBA00022833"/>
    </source>
</evidence>
<evidence type="ECO:0000313" key="6">
    <source>
        <dbReference type="EMBL" id="NWH84991.1"/>
    </source>
</evidence>
<dbReference type="AlphaFoldDB" id="A0A850XT85"/>
<sequence>RLAEQYKEQSWITMSDLERELQEMEAQYEKEFGDGSGGEDELEEQETKGIEDKLDDETEEAEFVDGLYCPACDKLLKTEKAMKNHEKSKKHREMVSLLRQQLEEEEEKFPVSLDDADGIQTKEEEEAEDIPKQKLSKKQRKKQKMMKSYEDSFDQSADEETVEQKEAPSMEKDSGSAEGMVNDGQRCAVSEDTGITDDVSQGNETKSEAKSSTKPKGKKAKEAKKSAKASSESSTMNDVPIHCVTCNSTFPSRNKLFEHLKATGHARATTTVNTAVNTKNKKEKCKNR</sequence>
<dbReference type="InterPro" id="IPR022755">
    <property type="entry name" value="Znf_C2H2_jaz"/>
</dbReference>
<keyword evidence="1" id="KW-0479">Metal-binding</keyword>
<dbReference type="EMBL" id="WEIU01003741">
    <property type="protein sequence ID" value="NWH84991.1"/>
    <property type="molecule type" value="Genomic_DNA"/>
</dbReference>
<dbReference type="GO" id="GO:0003676">
    <property type="term" value="F:nucleic acid binding"/>
    <property type="evidence" value="ECO:0007669"/>
    <property type="project" value="InterPro"/>
</dbReference>
<evidence type="ECO:0000256" key="1">
    <source>
        <dbReference type="ARBA" id="ARBA00022723"/>
    </source>
</evidence>
<feature type="non-terminal residue" evidence="6">
    <location>
        <position position="288"/>
    </location>
</feature>
<dbReference type="InterPro" id="IPR013087">
    <property type="entry name" value="Znf_C2H2_type"/>
</dbReference>
<gene>
    <name evidence="6" type="primary">Dnajc21</name>
    <name evidence="6" type="ORF">AEGCAU_R14273</name>
</gene>
<dbReference type="InterPro" id="IPR051964">
    <property type="entry name" value="Chaperone_stress_response"/>
</dbReference>
<reference evidence="6" key="1">
    <citation type="submission" date="2019-10" db="EMBL/GenBank/DDBJ databases">
        <title>Bird 10,000 Genomes (B10K) Project - Family phase.</title>
        <authorList>
            <person name="Zhang G."/>
        </authorList>
    </citation>
    <scope>NUCLEOTIDE SEQUENCE</scope>
    <source>
        <strain evidence="6">B10K-DU-002-10</strain>
        <tissue evidence="6">Muscle</tissue>
    </source>
</reference>